<dbReference type="Proteomes" id="UP001623592">
    <property type="component" value="Unassembled WGS sequence"/>
</dbReference>
<dbReference type="Pfam" id="PF05569">
    <property type="entry name" value="Peptidase_M56"/>
    <property type="match status" value="1"/>
</dbReference>
<comment type="caution">
    <text evidence="4">The sequence shown here is derived from an EMBL/GenBank/DDBJ whole genome shotgun (WGS) entry which is preliminary data.</text>
</comment>
<keyword evidence="5" id="KW-1185">Reference proteome</keyword>
<keyword evidence="2" id="KW-1133">Transmembrane helix</keyword>
<feature type="transmembrane region" description="Helical" evidence="2">
    <location>
        <begin position="109"/>
        <end position="135"/>
    </location>
</feature>
<sequence>MIFSLFLQTIKLSAMASAAAIIIWFIKLLFKNKLSTAWHYYIWFIVIIRLLLPYSLSSPISIYNTVNIYKHVPKNLTNLDSTQAINSTTTAYAKFNISNSYIQAGHENILNILSIAWIIVLIVGAVYLLTVYTVFCSKIKLERPFRDVDICDTLKQCKKIMKINRNIQIKESKNVSTPCITGLISPVILIPKYMTKKLTNEEIKYIIIHELAHFKRKDILINWTVTVLNLIHWFNPILYFAFKRLRQDSEIACDAKVLSYIKDDAHKEYGNAIINLTSLVSAFKIRPWEASIVSKSEIKKRIIMITKFKRRTLIGTLAGVIAACVIGGSVLTNAKSTNIKSIKTANSKPKITTNVSNKGVPSKTDSNKKSSTDLAVTSGNSYAENKTSNTSAVQKTQKKNVNVSSQSSADTKPAASNNQSTVASSNEEDNYTPEDATITAINHELGANNKVASVSEGPSGDGYANFANGDIAATVFRSFTENGKKYYSVRLYSISMKKNGGSGAIDNLSIAKDGSLYK</sequence>
<evidence type="ECO:0000256" key="2">
    <source>
        <dbReference type="SAM" id="Phobius"/>
    </source>
</evidence>
<dbReference type="InterPro" id="IPR052173">
    <property type="entry name" value="Beta-lactam_resp_regulator"/>
</dbReference>
<feature type="transmembrane region" description="Helical" evidence="2">
    <location>
        <begin position="312"/>
        <end position="331"/>
    </location>
</feature>
<evidence type="ECO:0000313" key="5">
    <source>
        <dbReference type="Proteomes" id="UP001623592"/>
    </source>
</evidence>
<evidence type="ECO:0000259" key="3">
    <source>
        <dbReference type="Pfam" id="PF05569"/>
    </source>
</evidence>
<feature type="compositionally biased region" description="Polar residues" evidence="1">
    <location>
        <begin position="374"/>
        <end position="425"/>
    </location>
</feature>
<reference evidence="4 5" key="1">
    <citation type="submission" date="2024-11" db="EMBL/GenBank/DDBJ databases">
        <authorList>
            <person name="Heng Y.C."/>
            <person name="Lim A.C.H."/>
            <person name="Lee J.K.Y."/>
            <person name="Kittelmann S."/>
        </authorList>
    </citation>
    <scope>NUCLEOTIDE SEQUENCE [LARGE SCALE GENOMIC DNA]</scope>
    <source>
        <strain evidence="4 5">WILCCON 0114</strain>
    </source>
</reference>
<accession>A0ABW8TMY6</accession>
<feature type="compositionally biased region" description="Polar residues" evidence="1">
    <location>
        <begin position="350"/>
        <end position="359"/>
    </location>
</feature>
<feature type="domain" description="Peptidase M56" evidence="3">
    <location>
        <begin position="9"/>
        <end position="305"/>
    </location>
</feature>
<protein>
    <submittedName>
        <fullName evidence="4">M56 family metallopeptidase</fullName>
    </submittedName>
</protein>
<evidence type="ECO:0000313" key="4">
    <source>
        <dbReference type="EMBL" id="MFL0252878.1"/>
    </source>
</evidence>
<proteinExistence type="predicted"/>
<organism evidence="4 5">
    <name type="scientific">Clostridium neuense</name>
    <dbReference type="NCBI Taxonomy" id="1728934"/>
    <lineage>
        <taxon>Bacteria</taxon>
        <taxon>Bacillati</taxon>
        <taxon>Bacillota</taxon>
        <taxon>Clostridia</taxon>
        <taxon>Eubacteriales</taxon>
        <taxon>Clostridiaceae</taxon>
        <taxon>Clostridium</taxon>
    </lineage>
</organism>
<name>A0ABW8TMY6_9CLOT</name>
<dbReference type="InterPro" id="IPR008756">
    <property type="entry name" value="Peptidase_M56"/>
</dbReference>
<dbReference type="PANTHER" id="PTHR34978:SF3">
    <property type="entry name" value="SLR0241 PROTEIN"/>
    <property type="match status" value="1"/>
</dbReference>
<dbReference type="EMBL" id="JBJIAA010000022">
    <property type="protein sequence ID" value="MFL0252878.1"/>
    <property type="molecule type" value="Genomic_DNA"/>
</dbReference>
<keyword evidence="2" id="KW-0472">Membrane</keyword>
<feature type="region of interest" description="Disordered" evidence="1">
    <location>
        <begin position="350"/>
        <end position="432"/>
    </location>
</feature>
<dbReference type="CDD" id="cd07341">
    <property type="entry name" value="M56_BlaR1_MecR1_like"/>
    <property type="match status" value="1"/>
</dbReference>
<dbReference type="Gene3D" id="3.30.2010.10">
    <property type="entry name" value="Metalloproteases ('zincins'), catalytic domain"/>
    <property type="match status" value="1"/>
</dbReference>
<gene>
    <name evidence="4" type="ORF">ACJDT4_20945</name>
</gene>
<dbReference type="PANTHER" id="PTHR34978">
    <property type="entry name" value="POSSIBLE SENSOR-TRANSDUCER PROTEIN BLAR"/>
    <property type="match status" value="1"/>
</dbReference>
<feature type="transmembrane region" description="Helical" evidence="2">
    <location>
        <begin position="220"/>
        <end position="242"/>
    </location>
</feature>
<feature type="transmembrane region" description="Helical" evidence="2">
    <location>
        <begin position="38"/>
        <end position="56"/>
    </location>
</feature>
<evidence type="ECO:0000256" key="1">
    <source>
        <dbReference type="SAM" id="MobiDB-lite"/>
    </source>
</evidence>
<feature type="transmembrane region" description="Helical" evidence="2">
    <location>
        <begin position="6"/>
        <end position="26"/>
    </location>
</feature>
<keyword evidence="2" id="KW-0812">Transmembrane</keyword>